<comment type="caution">
    <text evidence="1">The sequence shown here is derived from an EMBL/GenBank/DDBJ whole genome shotgun (WGS) entry which is preliminary data.</text>
</comment>
<dbReference type="EMBL" id="CAKMRJ010005745">
    <property type="protein sequence ID" value="CAH1451250.1"/>
    <property type="molecule type" value="Genomic_DNA"/>
</dbReference>
<evidence type="ECO:0008006" key="3">
    <source>
        <dbReference type="Google" id="ProtNLM"/>
    </source>
</evidence>
<organism evidence="1 2">
    <name type="scientific">Lactuca virosa</name>
    <dbReference type="NCBI Taxonomy" id="75947"/>
    <lineage>
        <taxon>Eukaryota</taxon>
        <taxon>Viridiplantae</taxon>
        <taxon>Streptophyta</taxon>
        <taxon>Embryophyta</taxon>
        <taxon>Tracheophyta</taxon>
        <taxon>Spermatophyta</taxon>
        <taxon>Magnoliopsida</taxon>
        <taxon>eudicotyledons</taxon>
        <taxon>Gunneridae</taxon>
        <taxon>Pentapetalae</taxon>
        <taxon>asterids</taxon>
        <taxon>campanulids</taxon>
        <taxon>Asterales</taxon>
        <taxon>Asteraceae</taxon>
        <taxon>Cichorioideae</taxon>
        <taxon>Cichorieae</taxon>
        <taxon>Lactucinae</taxon>
        <taxon>Lactuca</taxon>
    </lineage>
</organism>
<sequence>MCERYTGRTIYARILIEMSAKDPLAKEIKIKAFTAKGATYTSLRVEYSWILKRCDHCKNFGHDHTTCPSHTTSAPVQKTSTPIPKEVDKEGFQTVIRKSRAIPIPKKKVQVDNRKSKGPTLKISQVFKPIIVIRRRKIYRPTCLILFHTKELRILKKILASLLLFIPEILTRLLTPRKEDIVHGVLNGHGGSESITTSGSSSALCVSNHSNKAFFFSDAYEVAFETKGLGDKASSKTAAKDVEDFEDGDEAISHDPSCFPLM</sequence>
<reference evidence="1 2" key="1">
    <citation type="submission" date="2022-01" db="EMBL/GenBank/DDBJ databases">
        <authorList>
            <person name="Xiong W."/>
            <person name="Schranz E."/>
        </authorList>
    </citation>
    <scope>NUCLEOTIDE SEQUENCE [LARGE SCALE GENOMIC DNA]</scope>
</reference>
<proteinExistence type="predicted"/>
<gene>
    <name evidence="1" type="ORF">LVIROSA_LOCUS36617</name>
</gene>
<name>A0AAU9PLJ7_9ASTR</name>
<dbReference type="InterPro" id="IPR040256">
    <property type="entry name" value="At4g02000-like"/>
</dbReference>
<dbReference type="PANTHER" id="PTHR31286">
    <property type="entry name" value="GLYCINE-RICH CELL WALL STRUCTURAL PROTEIN 1.8-LIKE"/>
    <property type="match status" value="1"/>
</dbReference>
<dbReference type="Proteomes" id="UP001157418">
    <property type="component" value="Unassembled WGS sequence"/>
</dbReference>
<accession>A0AAU9PLJ7</accession>
<dbReference type="AlphaFoldDB" id="A0AAU9PLJ7"/>
<keyword evidence="2" id="KW-1185">Reference proteome</keyword>
<protein>
    <recommendedName>
        <fullName evidence="3">Zinc knuckle CX2CX4HX4C domain-containing protein</fullName>
    </recommendedName>
</protein>
<dbReference type="PANTHER" id="PTHR31286:SF180">
    <property type="entry name" value="OS10G0362600 PROTEIN"/>
    <property type="match status" value="1"/>
</dbReference>
<evidence type="ECO:0000313" key="1">
    <source>
        <dbReference type="EMBL" id="CAH1451250.1"/>
    </source>
</evidence>
<evidence type="ECO:0000313" key="2">
    <source>
        <dbReference type="Proteomes" id="UP001157418"/>
    </source>
</evidence>